<accession>D3B1E4</accession>
<dbReference type="GeneID" id="31357640"/>
<dbReference type="GO" id="GO:0005643">
    <property type="term" value="C:nuclear pore"/>
    <property type="evidence" value="ECO:0007669"/>
    <property type="project" value="UniProtKB-ARBA"/>
</dbReference>
<feature type="compositionally biased region" description="Polar residues" evidence="5">
    <location>
        <begin position="1679"/>
        <end position="1705"/>
    </location>
</feature>
<dbReference type="SMART" id="SM00547">
    <property type="entry name" value="ZnF_RBZ"/>
    <property type="match status" value="4"/>
</dbReference>
<feature type="compositionally biased region" description="Polar residues" evidence="5">
    <location>
        <begin position="2221"/>
        <end position="2236"/>
    </location>
</feature>
<dbReference type="EMBL" id="ADBJ01000008">
    <property type="protein sequence ID" value="EFA85118.1"/>
    <property type="molecule type" value="Genomic_DNA"/>
</dbReference>
<feature type="compositionally biased region" description="Low complexity" evidence="5">
    <location>
        <begin position="1850"/>
        <end position="1892"/>
    </location>
</feature>
<feature type="compositionally biased region" description="Low complexity" evidence="5">
    <location>
        <begin position="2828"/>
        <end position="2841"/>
    </location>
</feature>
<evidence type="ECO:0000259" key="6">
    <source>
        <dbReference type="PROSITE" id="PS50199"/>
    </source>
</evidence>
<dbReference type="PROSITE" id="PS01358">
    <property type="entry name" value="ZF_RANBP2_1"/>
    <property type="match status" value="4"/>
</dbReference>
<feature type="compositionally biased region" description="Low complexity" evidence="5">
    <location>
        <begin position="557"/>
        <end position="599"/>
    </location>
</feature>
<feature type="region of interest" description="Disordered" evidence="5">
    <location>
        <begin position="2684"/>
        <end position="2762"/>
    </location>
</feature>
<evidence type="ECO:0000256" key="4">
    <source>
        <dbReference type="PROSITE-ProRule" id="PRU00322"/>
    </source>
</evidence>
<feature type="compositionally biased region" description="Polar residues" evidence="5">
    <location>
        <begin position="1814"/>
        <end position="1842"/>
    </location>
</feature>
<keyword evidence="2 4" id="KW-0863">Zinc-finger</keyword>
<dbReference type="PROSITE" id="PS50199">
    <property type="entry name" value="ZF_RANBP2_2"/>
    <property type="match status" value="4"/>
</dbReference>
<feature type="region of interest" description="Disordered" evidence="5">
    <location>
        <begin position="1307"/>
        <end position="1332"/>
    </location>
</feature>
<feature type="region of interest" description="Disordered" evidence="5">
    <location>
        <begin position="793"/>
        <end position="839"/>
    </location>
</feature>
<feature type="compositionally biased region" description="Polar residues" evidence="5">
    <location>
        <begin position="2454"/>
        <end position="2466"/>
    </location>
</feature>
<feature type="region of interest" description="Disordered" evidence="5">
    <location>
        <begin position="2394"/>
        <end position="2627"/>
    </location>
</feature>
<feature type="domain" description="RanBP2-type" evidence="6">
    <location>
        <begin position="1556"/>
        <end position="1585"/>
    </location>
</feature>
<feature type="compositionally biased region" description="Low complexity" evidence="5">
    <location>
        <begin position="2616"/>
        <end position="2627"/>
    </location>
</feature>
<feature type="compositionally biased region" description="Low complexity" evidence="5">
    <location>
        <begin position="1063"/>
        <end position="1076"/>
    </location>
</feature>
<feature type="domain" description="RanBP2-type" evidence="6">
    <location>
        <begin position="1336"/>
        <end position="1365"/>
    </location>
</feature>
<feature type="compositionally biased region" description="Polar residues" evidence="5">
    <location>
        <begin position="2847"/>
        <end position="2872"/>
    </location>
</feature>
<feature type="compositionally biased region" description="Low complexity" evidence="5">
    <location>
        <begin position="2697"/>
        <end position="2728"/>
    </location>
</feature>
<feature type="compositionally biased region" description="Polar residues" evidence="5">
    <location>
        <begin position="806"/>
        <end position="820"/>
    </location>
</feature>
<feature type="compositionally biased region" description="Basic and acidic residues" evidence="5">
    <location>
        <begin position="2356"/>
        <end position="2367"/>
    </location>
</feature>
<feature type="domain" description="RanBP2-type" evidence="6">
    <location>
        <begin position="972"/>
        <end position="1001"/>
    </location>
</feature>
<feature type="compositionally biased region" description="Polar residues" evidence="5">
    <location>
        <begin position="1187"/>
        <end position="1207"/>
    </location>
</feature>
<feature type="compositionally biased region" description="Acidic residues" evidence="5">
    <location>
        <begin position="1716"/>
        <end position="1731"/>
    </location>
</feature>
<dbReference type="FunCoup" id="D3B1E4">
    <property type="interactions" value="113"/>
</dbReference>
<feature type="compositionally biased region" description="Polar residues" evidence="5">
    <location>
        <begin position="1664"/>
        <end position="1673"/>
    </location>
</feature>
<feature type="compositionally biased region" description="Polar residues" evidence="5">
    <location>
        <begin position="1525"/>
        <end position="1545"/>
    </location>
</feature>
<feature type="region of interest" description="Disordered" evidence="5">
    <location>
        <begin position="557"/>
        <end position="601"/>
    </location>
</feature>
<gene>
    <name evidence="7" type="ORF">PPL_02115</name>
</gene>
<feature type="compositionally biased region" description="Low complexity" evidence="5">
    <location>
        <begin position="2237"/>
        <end position="2258"/>
    </location>
</feature>
<feature type="domain" description="RanBP2-type" evidence="6">
    <location>
        <begin position="1218"/>
        <end position="1247"/>
    </location>
</feature>
<feature type="compositionally biased region" description="Acidic residues" evidence="5">
    <location>
        <begin position="2259"/>
        <end position="2269"/>
    </location>
</feature>
<feature type="region of interest" description="Disordered" evidence="5">
    <location>
        <begin position="1414"/>
        <end position="1435"/>
    </location>
</feature>
<feature type="compositionally biased region" description="Polar residues" evidence="5">
    <location>
        <begin position="1586"/>
        <end position="1595"/>
    </location>
</feature>
<feature type="compositionally biased region" description="Acidic residues" evidence="5">
    <location>
        <begin position="1739"/>
        <end position="1795"/>
    </location>
</feature>
<sequence length="2872" mass="311028">MEQLNLKLKSTKITSPFDMGMEDEGLRQSIIHLQRWLSTEMNIGTLVYREKLISLVKCYLKLESPSNDEMNHCEQWLLKEKSISKSNQQLKDILNSRELNIEFFIKRKKYQDALSVLLESLTNYPEHLQFTLLYLDLLLLQEKYKEFFEILLSNQSNQVINNINGNETSSSSTKIIIMKPLVQVERFEQSLKFWEFLYDRLHHNLWLNMKSQFDKANIKNGHFVSSVLTEGHVDFEVFHCLRVDALDRVIRLLLSNHLSDQTATRLKEDIKLLKNQVLKLESIVAMYRQYSTPVSSTPASLLHQQQQQETNTIINLFKSKSFYYTGIIQDYLLFNHNYDTKSGFPFENYMEAISIKVGPEEKNSLIHRQTYAEIARQLVFSLRHADHKRFFIQYLKDRKDDIMADHYFEQCSLQKQGSMLDVNHLEKFLISDIERNDFKLLEDAPNDLGRFVVFSLWHIKRSTNNYSIVIRWISELFQPFIRRLNDIESTSVGLSHILVYVINMIFEADEALKHHTQTATNDCRVFVDQNMLIPAASKSGFNNKLWQSLVYYSNQQKQQQQQQQQQQQPSESSLKSSMMKLKSSTSPSTTNTTNSSSLKPPKEIFSMTTIKEDLKSLLLNGNGLNFDVCHRIAESLPALLSSQPDYKSLDIPSLQIKFLTLSLQSKKLSKTTLDHIYFVLGEKWKEKRVLKNALSYFLKSETPNAYMEIVKVSKEIIKLNINNPAFTNEIFHSLFQKIHENLNKCQNFNMTDLEKQKIDSTQFFEQIHDLSEEIHILEQQLDLDNMSSSFNNNRSSSSLVLPSPYKPTSGTSTPVNTTPLRLTRGSSSSSITSTPSIASNSPISVRSPFLGKSSTTDRREIQTSFRNQLFLESKAAMHHDSSASMTPTPDSLLLNTNSSTSFGSISFNGNNNDSSATFGFNSQPKQSLSTTTSPIKFGTSATKQPVSNKTTSPTTAATPSTPQTVNFTKPLKPGQWQCVCCDKVNEAKHSNCELCLIPNPDPQPFVPEVVSPSSNLSPAFGSTPTPVPAATTSSTPVTAPVFGAPSSTMSFGTSTTTSAFGTTTTTPAFGSTTIPTFGNPTPTPKKEETSLFGNPTPVTKKEEKPLFGNPTSTPAKTTEEVKPLFGSTASSTTPMFGSTTSPNTSLFGNPTPAPKKEEKPLFGNPTPAKSNEEVKPLFGSTPAATGFTPSSGGFSFNPSQASKSSTLFPGESSKEELKEGQWKCACCETVNEVNNKTCNICMVPNPTSAKTSPLSLFGNPTPTPKKEEKPSTTSSTTPLFGNPTPAKPTEEVKPLFGSTPAATGFTPSSGGFSFNPSQASKSSTLFPGESSKEELKEGQWKCACCENVNELNNKTCNICMVPNPASAKTALFGNPTPVPKKEEKLLFGNPTPAKPTEEVKPLFGSTPVATGFTPSSGGFSFNPSQASKSSTLFPGESSKEALKEGQWKCACCENVNELQKPHSLEIQHQHPSTPPVEKKDTSSLFGNPTPAQKKEEKPLFGNPTPAKPTEEVKPLFGSTPAATGFTPSSGGFSFNPSQASKSSTLFPGESSKEELKEGQWKCACCETVNEANNKTCNICMVPNPTAAKTSLFGNPTPTPSTPPVEKKDISSLFGNPTPHVKKPDEKKEEKPLFGSTTPSTSSFFGNPTPPAKPDEKKDEKPSSLFGSTTSPPSSLIFGNPNQSNNLFASPSNTSNIFGKPGTTTDAPIVFNFGKDSDDDNNSDDDDDEEEESFNKQQEDEYTDEEAYENGDDDDEEDDQDDEEDQDEEDDYDDQDNDSYQDQQEEEDESEEEEDQPPSFIVEEPRAKVAVSFGSVDTPNTPPTGNVSSKPQQSVFGNPSTSVFGGAPTASTSSVFGGSTSVFGSQTTPASNSTPSTSSVFGSSGSSVFGNNQPTPAANTSVFTQNAQPTVFGSTSASVFGAKPVTSVFGSSPASTTPAAASTSSVFGTNPTPSTAPTSSVFGGSPTPTKPAAPTSVFGNAPTSSVFGNPTPSTPAAPTSVFGTAPTSSVFGKPAAAPTSVFGNPTPTKPAAAPTSVFGTSPTTPSTSASSIFGNPTPSTPAAPTSVFGNPTSPTPAAASTSSVFGKSPATPSTSATSVFGTPVSTANIMINTTPKPTILYSQSDDDIEENKTAFGGAPSSVLGKPVTSIFGRPSTPQTISIFGGDNKATEPSSAPTSVFGPSAFDRPAKKPVEPVTPFQPSNDDVDSQASLFNGPPPKAQPTPQFTETKQPSPQNTSSLFGSDFSSSMTAPSSSSSTQSDDDDDDDDNVKEDTTTISTPIVLTSSFSFKPATSTTEESKPTSSGGLWSNNSGSSWTSSSSPFSAPSSTSTSAFNAFGSSFGTTSQSMFVHQQPAEDTEKVKAEEVEKTKFSDPKKGYVFGSTFGTTKSDETTKFASPVVAPSKEQKPQVNTEKIEEKGSEVVTEDKPVVEESNKVVEIDEEIASPDTTTTTTTNNVVSNPETANTTDVEENKVEQEVSSTDVLSSQNVIVESDDDIDTPETTTTDVSSHNVTVESDEEIDTPETTTTTEVSSHNVTVESDEDIDTPETTTTTTNTEVGSIDKSNIEQSTKLEPEVQPHSVIVESDDDIDTPETTTTTTDTPSHSVTVESDEEIDTPETTTTTNTVEANTNVEPEVITTDISSHNVTVESDEDIDTPETTTTGVESKVETNVEENIKLEPEVQPHSVTVESDDDIDTPETTTVNTNVEESSSTTVVDPSSIVATTVTVESDQEEEDDSVNITESNDSGDSQAKKEEKQVDPYDECKVKFDPSLFVNTPEKKQTLQSPHIGLGYALGGFSSQLHIHQKDMSHSQNKSFTDDNTDKDEPTSSDPSSLSSDYLPTGEFNPFVNSGSNLPETSGESEVNGNTDSSLE</sequence>
<feature type="compositionally biased region" description="Polar residues" evidence="5">
    <location>
        <begin position="2476"/>
        <end position="2489"/>
    </location>
</feature>
<evidence type="ECO:0000313" key="8">
    <source>
        <dbReference type="Proteomes" id="UP000001396"/>
    </source>
</evidence>
<organism evidence="7 8">
    <name type="scientific">Heterostelium pallidum (strain ATCC 26659 / Pp 5 / PN500)</name>
    <name type="common">Cellular slime mold</name>
    <name type="synonym">Polysphondylium pallidum</name>
    <dbReference type="NCBI Taxonomy" id="670386"/>
    <lineage>
        <taxon>Eukaryota</taxon>
        <taxon>Amoebozoa</taxon>
        <taxon>Evosea</taxon>
        <taxon>Eumycetozoa</taxon>
        <taxon>Dictyostelia</taxon>
        <taxon>Acytosteliales</taxon>
        <taxon>Acytosteliaceae</taxon>
        <taxon>Heterostelium</taxon>
    </lineage>
</organism>
<feature type="compositionally biased region" description="Low complexity" evidence="5">
    <location>
        <begin position="2522"/>
        <end position="2537"/>
    </location>
</feature>
<feature type="region of interest" description="Disordered" evidence="5">
    <location>
        <begin position="1465"/>
        <end position="1552"/>
    </location>
</feature>
<feature type="compositionally biased region" description="Low complexity" evidence="5">
    <location>
        <begin position="2546"/>
        <end position="2556"/>
    </location>
</feature>
<name>D3B1E4_HETP5</name>
<reference evidence="7 8" key="1">
    <citation type="journal article" date="2011" name="Genome Res.">
        <title>Phylogeny-wide analysis of social amoeba genomes highlights ancient origins for complex intercellular communication.</title>
        <authorList>
            <person name="Heidel A.J."/>
            <person name="Lawal H.M."/>
            <person name="Felder M."/>
            <person name="Schilde C."/>
            <person name="Helps N.R."/>
            <person name="Tunggal B."/>
            <person name="Rivero F."/>
            <person name="John U."/>
            <person name="Schleicher M."/>
            <person name="Eichinger L."/>
            <person name="Platzer M."/>
            <person name="Noegel A.A."/>
            <person name="Schaap P."/>
            <person name="Gloeckner G."/>
        </authorList>
    </citation>
    <scope>NUCLEOTIDE SEQUENCE [LARGE SCALE GENOMIC DNA]</scope>
    <source>
        <strain evidence="8">ATCC 26659 / Pp 5 / PN500</strain>
    </source>
</reference>
<feature type="compositionally biased region" description="Polar residues" evidence="5">
    <location>
        <begin position="916"/>
        <end position="949"/>
    </location>
</feature>
<feature type="compositionally biased region" description="Low complexity" evidence="5">
    <location>
        <begin position="2292"/>
        <end position="2342"/>
    </location>
</feature>
<dbReference type="Pfam" id="PF13634">
    <property type="entry name" value="Nucleoporin_FG"/>
    <property type="match status" value="8"/>
</dbReference>
<feature type="compositionally biased region" description="Polar residues" evidence="5">
    <location>
        <begin position="1127"/>
        <end position="1148"/>
    </location>
</feature>
<evidence type="ECO:0000256" key="2">
    <source>
        <dbReference type="ARBA" id="ARBA00022771"/>
    </source>
</evidence>
<keyword evidence="1" id="KW-0479">Metal-binding</keyword>
<dbReference type="InterPro" id="IPR001876">
    <property type="entry name" value="Znf_RanBP2"/>
</dbReference>
<feature type="compositionally biased region" description="Polar residues" evidence="5">
    <location>
        <begin position="2198"/>
        <end position="2211"/>
    </location>
</feature>
<proteinExistence type="predicted"/>
<dbReference type="STRING" id="670386.D3B1E4"/>
<feature type="region of interest" description="Disordered" evidence="5">
    <location>
        <begin position="2020"/>
        <end position="2101"/>
    </location>
</feature>
<feature type="compositionally biased region" description="Polar residues" evidence="5">
    <location>
        <begin position="1414"/>
        <end position="1432"/>
    </location>
</feature>
<feature type="region of interest" description="Disordered" evidence="5">
    <location>
        <begin position="1586"/>
        <end position="1901"/>
    </location>
</feature>
<feature type="region of interest" description="Disordered" evidence="5">
    <location>
        <begin position="916"/>
        <end position="968"/>
    </location>
</feature>
<dbReference type="Proteomes" id="UP000001396">
    <property type="component" value="Unassembled WGS sequence"/>
</dbReference>
<dbReference type="InterPro" id="IPR025574">
    <property type="entry name" value="Nucleoporin_FG_rpt"/>
</dbReference>
<evidence type="ECO:0000256" key="5">
    <source>
        <dbReference type="SAM" id="MobiDB-lite"/>
    </source>
</evidence>
<evidence type="ECO:0000256" key="1">
    <source>
        <dbReference type="ARBA" id="ARBA00022723"/>
    </source>
</evidence>
<feature type="compositionally biased region" description="Basic and acidic residues" evidence="5">
    <location>
        <begin position="1621"/>
        <end position="1631"/>
    </location>
</feature>
<feature type="compositionally biased region" description="Low complexity" evidence="5">
    <location>
        <begin position="950"/>
        <end position="962"/>
    </location>
</feature>
<feature type="compositionally biased region" description="Basic and acidic residues" evidence="5">
    <location>
        <begin position="2412"/>
        <end position="2437"/>
    </location>
</feature>
<dbReference type="InParanoid" id="D3B1E4"/>
<evidence type="ECO:0000313" key="7">
    <source>
        <dbReference type="EMBL" id="EFA85118.1"/>
    </source>
</evidence>
<feature type="compositionally biased region" description="Low complexity" evidence="5">
    <location>
        <begin position="1633"/>
        <end position="1646"/>
    </location>
</feature>
<dbReference type="GO" id="GO:0008270">
    <property type="term" value="F:zinc ion binding"/>
    <property type="evidence" value="ECO:0007669"/>
    <property type="project" value="UniProtKB-KW"/>
</dbReference>
<feature type="compositionally biased region" description="Polar residues" evidence="5">
    <location>
        <begin position="1307"/>
        <end position="1325"/>
    </location>
</feature>
<feature type="compositionally biased region" description="Low complexity" evidence="5">
    <location>
        <begin position="826"/>
        <end position="839"/>
    </location>
</feature>
<feature type="compositionally biased region" description="Basic and acidic residues" evidence="5">
    <location>
        <begin position="2750"/>
        <end position="2762"/>
    </location>
</feature>
<evidence type="ECO:0000256" key="3">
    <source>
        <dbReference type="ARBA" id="ARBA00022833"/>
    </source>
</evidence>
<feature type="compositionally biased region" description="Low complexity" evidence="5">
    <location>
        <begin position="2591"/>
        <end position="2600"/>
    </location>
</feature>
<keyword evidence="8" id="KW-1185">Reference proteome</keyword>
<feature type="region of interest" description="Disordered" evidence="5">
    <location>
        <begin position="1063"/>
        <end position="1214"/>
    </location>
</feature>
<keyword evidence="3" id="KW-0862">Zinc</keyword>
<feature type="compositionally biased region" description="Polar residues" evidence="5">
    <location>
        <begin position="2276"/>
        <end position="2291"/>
    </location>
</feature>
<dbReference type="OMA" id="QWKCACC"/>
<feature type="compositionally biased region" description="Polar residues" evidence="5">
    <location>
        <begin position="1976"/>
        <end position="1987"/>
    </location>
</feature>
<feature type="compositionally biased region" description="Basic and acidic residues" evidence="5">
    <location>
        <begin position="1652"/>
        <end position="1661"/>
    </location>
</feature>
<comment type="caution">
    <text evidence="7">The sequence shown here is derived from an EMBL/GenBank/DDBJ whole genome shotgun (WGS) entry which is preliminary data.</text>
</comment>
<protein>
    <recommendedName>
        <fullName evidence="6">RanBP2-type domain-containing protein</fullName>
    </recommendedName>
</protein>
<feature type="region of interest" description="Disordered" evidence="5">
    <location>
        <begin position="2152"/>
        <end position="2367"/>
    </location>
</feature>
<feature type="compositionally biased region" description="Polar residues" evidence="5">
    <location>
        <begin position="2739"/>
        <end position="2749"/>
    </location>
</feature>
<feature type="region of interest" description="Disordered" evidence="5">
    <location>
        <begin position="1249"/>
        <end position="1289"/>
    </location>
</feature>
<feature type="region of interest" description="Disordered" evidence="5">
    <location>
        <begin position="1928"/>
        <end position="1991"/>
    </location>
</feature>
<feature type="compositionally biased region" description="Low complexity" evidence="5">
    <location>
        <begin position="2024"/>
        <end position="2097"/>
    </location>
</feature>
<feature type="region of interest" description="Disordered" evidence="5">
    <location>
        <begin position="2804"/>
        <end position="2872"/>
    </location>
</feature>
<dbReference type="RefSeq" id="XP_020437227.1">
    <property type="nucleotide sequence ID" value="XM_020573110.1"/>
</dbReference>
<feature type="compositionally biased region" description="Low complexity" evidence="5">
    <location>
        <begin position="1930"/>
        <end position="1974"/>
    </location>
</feature>